<evidence type="ECO:0000256" key="2">
    <source>
        <dbReference type="ARBA" id="ARBA00005582"/>
    </source>
</evidence>
<dbReference type="EMBL" id="STGX01000012">
    <property type="protein sequence ID" value="THV27133.1"/>
    <property type="molecule type" value="Genomic_DNA"/>
</dbReference>
<evidence type="ECO:0000256" key="9">
    <source>
        <dbReference type="ARBA" id="ARBA00024486"/>
    </source>
</evidence>
<dbReference type="InterPro" id="IPR015797">
    <property type="entry name" value="NUDIX_hydrolase-like_dom_sf"/>
</dbReference>
<evidence type="ECO:0000256" key="16">
    <source>
        <dbReference type="ARBA" id="ARBA00031927"/>
    </source>
</evidence>
<dbReference type="GO" id="GO:0046872">
    <property type="term" value="F:metal ion binding"/>
    <property type="evidence" value="ECO:0007669"/>
    <property type="project" value="UniProtKB-KW"/>
</dbReference>
<name>A0A4S8PA30_9ACTN</name>
<dbReference type="EC" id="3.6.1.56" evidence="11"/>
<comment type="caution">
    <text evidence="23">The sequence shown here is derived from an EMBL/GenBank/DDBJ whole genome shotgun (WGS) entry which is preliminary data.</text>
</comment>
<evidence type="ECO:0000256" key="14">
    <source>
        <dbReference type="ARBA" id="ARBA00030634"/>
    </source>
</evidence>
<evidence type="ECO:0000256" key="12">
    <source>
        <dbReference type="ARBA" id="ARBA00026218"/>
    </source>
</evidence>
<evidence type="ECO:0000256" key="15">
    <source>
        <dbReference type="ARBA" id="ARBA00030682"/>
    </source>
</evidence>
<evidence type="ECO:0000313" key="23">
    <source>
        <dbReference type="EMBL" id="THV27133.1"/>
    </source>
</evidence>
<dbReference type="Pfam" id="PF00293">
    <property type="entry name" value="NUDIX"/>
    <property type="match status" value="1"/>
</dbReference>
<comment type="catalytic activity">
    <reaction evidence="8">
        <text>2-oxo-dATP + H2O = 2-oxo-dAMP + diphosphate + H(+)</text>
        <dbReference type="Rhea" id="RHEA:31583"/>
        <dbReference type="ChEBI" id="CHEBI:15377"/>
        <dbReference type="ChEBI" id="CHEBI:15378"/>
        <dbReference type="ChEBI" id="CHEBI:33019"/>
        <dbReference type="ChEBI" id="CHEBI:63212"/>
        <dbReference type="ChEBI" id="CHEBI:77897"/>
        <dbReference type="EC" id="3.6.1.56"/>
    </reaction>
    <physiologicalReaction direction="left-to-right" evidence="8">
        <dbReference type="Rhea" id="RHEA:31584"/>
    </physiologicalReaction>
</comment>
<comment type="catalytic activity">
    <reaction evidence="10">
        <text>2-oxo-ATP + H2O = 2-oxo-AMP + diphosphate + H(+)</text>
        <dbReference type="Rhea" id="RHEA:67392"/>
        <dbReference type="ChEBI" id="CHEBI:15377"/>
        <dbReference type="ChEBI" id="CHEBI:15378"/>
        <dbReference type="ChEBI" id="CHEBI:33019"/>
        <dbReference type="ChEBI" id="CHEBI:71395"/>
        <dbReference type="ChEBI" id="CHEBI:172878"/>
    </reaction>
    <physiologicalReaction direction="left-to-right" evidence="10">
        <dbReference type="Rhea" id="RHEA:67393"/>
    </physiologicalReaction>
</comment>
<comment type="catalytic activity">
    <reaction evidence="7">
        <text>8-oxo-dATP + H2O = 8-oxo-dAMP + diphosphate + H(+)</text>
        <dbReference type="Rhea" id="RHEA:65396"/>
        <dbReference type="ChEBI" id="CHEBI:15377"/>
        <dbReference type="ChEBI" id="CHEBI:15378"/>
        <dbReference type="ChEBI" id="CHEBI:33019"/>
        <dbReference type="ChEBI" id="CHEBI:71361"/>
        <dbReference type="ChEBI" id="CHEBI:172871"/>
    </reaction>
    <physiologicalReaction direction="left-to-right" evidence="7">
        <dbReference type="Rhea" id="RHEA:65397"/>
    </physiologicalReaction>
</comment>
<dbReference type="PANTHER" id="PTHR43758">
    <property type="entry name" value="7,8-DIHYDRO-8-OXOGUANINE TRIPHOSPHATASE"/>
    <property type="match status" value="1"/>
</dbReference>
<evidence type="ECO:0000256" key="13">
    <source>
        <dbReference type="ARBA" id="ARBA00029673"/>
    </source>
</evidence>
<comment type="function">
    <text evidence="21">Oxidized purine nucleoside triphosphate hydrolase which is a prominent sanitizer of the oxidized nucleotide pool. Catalyzes the hydrolysis of 2-oxo-dATP (2-hydroxy-dATP) into 2-oxo-dAMP. Also has a significant hydrolase activity toward 2-oxo-ATP, 8-oxo-dGTP and 8-oxo-dATP. Through the hydrolysis of oxidized purine nucleoside triphosphates, prevents their incorporation into DNA and the subsequent transversions A:T to C:G and G:C to T:A. Also catalyzes the hydrolysis of methylated purine nucleoside triphosphate preventing their integration into DNA. Through this antimutagenic activity protects cells from oxidative stress.</text>
</comment>
<keyword evidence="5" id="KW-0378">Hydrolase</keyword>
<dbReference type="GO" id="GO:0042262">
    <property type="term" value="P:DNA protection"/>
    <property type="evidence" value="ECO:0007669"/>
    <property type="project" value="InterPro"/>
</dbReference>
<evidence type="ECO:0000256" key="4">
    <source>
        <dbReference type="ARBA" id="ARBA00022723"/>
    </source>
</evidence>
<dbReference type="SUPFAM" id="SSF55811">
    <property type="entry name" value="Nudix"/>
    <property type="match status" value="1"/>
</dbReference>
<evidence type="ECO:0000256" key="19">
    <source>
        <dbReference type="ARBA" id="ARBA00048894"/>
    </source>
</evidence>
<dbReference type="PROSITE" id="PS51462">
    <property type="entry name" value="NUDIX"/>
    <property type="match status" value="1"/>
</dbReference>
<comment type="catalytic activity">
    <reaction evidence="18">
        <text>N(6)-methyl-ATP + H2O = N(6)-methyl-AMP + diphosphate + H(+)</text>
        <dbReference type="Rhea" id="RHEA:67608"/>
        <dbReference type="ChEBI" id="CHEBI:15377"/>
        <dbReference type="ChEBI" id="CHEBI:15378"/>
        <dbReference type="ChEBI" id="CHEBI:33019"/>
        <dbReference type="ChEBI" id="CHEBI:144842"/>
        <dbReference type="ChEBI" id="CHEBI:172873"/>
    </reaction>
    <physiologicalReaction direction="left-to-right" evidence="18">
        <dbReference type="Rhea" id="RHEA:67609"/>
    </physiologicalReaction>
</comment>
<evidence type="ECO:0000256" key="11">
    <source>
        <dbReference type="ARBA" id="ARBA00026103"/>
    </source>
</evidence>
<evidence type="ECO:0000313" key="24">
    <source>
        <dbReference type="Proteomes" id="UP000305792"/>
    </source>
</evidence>
<proteinExistence type="inferred from homology"/>
<feature type="domain" description="Nudix hydrolase" evidence="22">
    <location>
        <begin position="1"/>
        <end position="136"/>
    </location>
</feature>
<dbReference type="InterPro" id="IPR020084">
    <property type="entry name" value="NUDIX_hydrolase_CS"/>
</dbReference>
<reference evidence="23 24" key="1">
    <citation type="journal article" date="2018" name="Int. J. Syst. Evol. Microbiol.">
        <title>Glycomyces paridis sp. nov., isolated from the medicinal plant Paris polyphylla.</title>
        <authorList>
            <person name="Fang X.M."/>
            <person name="Bai J.L."/>
            <person name="Su J."/>
            <person name="Zhao L.L."/>
            <person name="Liu H.Y."/>
            <person name="Ma B.P."/>
            <person name="Zhang Y.Q."/>
            <person name="Yu L.Y."/>
        </authorList>
    </citation>
    <scope>NUCLEOTIDE SEQUENCE [LARGE SCALE GENOMIC DNA]</scope>
    <source>
        <strain evidence="23 24">CPCC 204357</strain>
    </source>
</reference>
<dbReference type="GO" id="GO:0005737">
    <property type="term" value="C:cytoplasm"/>
    <property type="evidence" value="ECO:0007669"/>
    <property type="project" value="TreeGrafter"/>
</dbReference>
<evidence type="ECO:0000256" key="10">
    <source>
        <dbReference type="ARBA" id="ARBA00024596"/>
    </source>
</evidence>
<evidence type="ECO:0000256" key="18">
    <source>
        <dbReference type="ARBA" id="ARBA00048002"/>
    </source>
</evidence>
<evidence type="ECO:0000256" key="1">
    <source>
        <dbReference type="ARBA" id="ARBA00001946"/>
    </source>
</evidence>
<keyword evidence="24" id="KW-1185">Reference proteome</keyword>
<keyword evidence="4" id="KW-0479">Metal-binding</keyword>
<accession>A0A4S8PA30</accession>
<comment type="similarity">
    <text evidence="2">Belongs to the Nudix hydrolase family.</text>
</comment>
<evidence type="ECO:0000256" key="21">
    <source>
        <dbReference type="ARBA" id="ARBA00053094"/>
    </source>
</evidence>
<protein>
    <recommendedName>
        <fullName evidence="12">Oxidized purine nucleoside triphosphate hydrolase</fullName>
        <ecNumber evidence="11">3.6.1.56</ecNumber>
    </recommendedName>
    <alternativeName>
        <fullName evidence="16">2-hydroxy-dATP diphosphatase</fullName>
    </alternativeName>
    <alternativeName>
        <fullName evidence="15">7,8-dihydro-8-oxoguanine triphosphatase</fullName>
    </alternativeName>
    <alternativeName>
        <fullName evidence="14">8-oxo-dGTPase</fullName>
    </alternativeName>
    <alternativeName>
        <fullName evidence="17">Methylated purine nucleoside triphosphate hydrolase</fullName>
    </alternativeName>
    <alternativeName>
        <fullName evidence="13">Nucleoside diphosphate-linked moiety X motif 1</fullName>
    </alternativeName>
</protein>
<comment type="catalytic activity">
    <reaction evidence="19">
        <text>O(6)-methyl-dGTP + H2O = O(6)-methyl-dGMP + diphosphate + H(+)</text>
        <dbReference type="Rhea" id="RHEA:67600"/>
        <dbReference type="ChEBI" id="CHEBI:15377"/>
        <dbReference type="ChEBI" id="CHEBI:15378"/>
        <dbReference type="ChEBI" id="CHEBI:33019"/>
        <dbReference type="ChEBI" id="CHEBI:169974"/>
        <dbReference type="ChEBI" id="CHEBI:169975"/>
    </reaction>
    <physiologicalReaction direction="left-to-right" evidence="19">
        <dbReference type="Rhea" id="RHEA:67601"/>
    </physiologicalReaction>
</comment>
<dbReference type="PRINTS" id="PR01403">
    <property type="entry name" value="8OXTPHPHTASE"/>
</dbReference>
<comment type="subunit">
    <text evidence="3">Monomer.</text>
</comment>
<comment type="catalytic activity">
    <reaction evidence="9">
        <text>8-oxo-dGTP + H2O = 8-oxo-dGMP + diphosphate + H(+)</text>
        <dbReference type="Rhea" id="RHEA:31575"/>
        <dbReference type="ChEBI" id="CHEBI:15377"/>
        <dbReference type="ChEBI" id="CHEBI:15378"/>
        <dbReference type="ChEBI" id="CHEBI:33019"/>
        <dbReference type="ChEBI" id="CHEBI:63224"/>
        <dbReference type="ChEBI" id="CHEBI:77896"/>
    </reaction>
    <physiologicalReaction direction="left-to-right" evidence="9">
        <dbReference type="Rhea" id="RHEA:31576"/>
    </physiologicalReaction>
</comment>
<dbReference type="PANTHER" id="PTHR43758:SF2">
    <property type="entry name" value="OXIDIZED PURINE NUCLEOSIDE TRIPHOSPHATE HYDROLASE"/>
    <property type="match status" value="1"/>
</dbReference>
<dbReference type="InterPro" id="IPR003563">
    <property type="entry name" value="8ODP"/>
</dbReference>
<evidence type="ECO:0000256" key="6">
    <source>
        <dbReference type="ARBA" id="ARBA00022842"/>
    </source>
</evidence>
<keyword evidence="6" id="KW-0460">Magnesium</keyword>
<evidence type="ECO:0000256" key="3">
    <source>
        <dbReference type="ARBA" id="ARBA00011245"/>
    </source>
</evidence>
<sequence>MTFTPVSLCLLTRTAADGRREVLLGRKKRGFGVGKVVGPGGHVESGESAAEAAARETTEETGLAVAVGDLRAAANVTFRFPAKPAWDMRVAVFTGERFAGEARETEELAPRWYPVDALPIDEMWSDNRLWLPQVLEGRRLDAAFVFAEDGETVAESHVAIVAEDWAE</sequence>
<dbReference type="PROSITE" id="PS00893">
    <property type="entry name" value="NUDIX_BOX"/>
    <property type="match status" value="1"/>
</dbReference>
<dbReference type="Proteomes" id="UP000305792">
    <property type="component" value="Unassembled WGS sequence"/>
</dbReference>
<evidence type="ECO:0000256" key="5">
    <source>
        <dbReference type="ARBA" id="ARBA00022801"/>
    </source>
</evidence>
<comment type="cofactor">
    <cofactor evidence="1">
        <name>Mg(2+)</name>
        <dbReference type="ChEBI" id="CHEBI:18420"/>
    </cofactor>
</comment>
<evidence type="ECO:0000256" key="17">
    <source>
        <dbReference type="ARBA" id="ARBA00032071"/>
    </source>
</evidence>
<evidence type="ECO:0000259" key="22">
    <source>
        <dbReference type="PROSITE" id="PS51462"/>
    </source>
</evidence>
<evidence type="ECO:0000256" key="8">
    <source>
        <dbReference type="ARBA" id="ARBA00024459"/>
    </source>
</evidence>
<evidence type="ECO:0000256" key="20">
    <source>
        <dbReference type="ARBA" id="ARBA00049032"/>
    </source>
</evidence>
<dbReference type="GO" id="GO:0008828">
    <property type="term" value="F:dATP diphosphatase activity"/>
    <property type="evidence" value="ECO:0007669"/>
    <property type="project" value="UniProtKB-EC"/>
</dbReference>
<dbReference type="OrthoDB" id="9804563at2"/>
<dbReference type="AlphaFoldDB" id="A0A4S8PA30"/>
<organism evidence="23 24">
    <name type="scientific">Glycomyces paridis</name>
    <dbReference type="NCBI Taxonomy" id="2126555"/>
    <lineage>
        <taxon>Bacteria</taxon>
        <taxon>Bacillati</taxon>
        <taxon>Actinomycetota</taxon>
        <taxon>Actinomycetes</taxon>
        <taxon>Glycomycetales</taxon>
        <taxon>Glycomycetaceae</taxon>
        <taxon>Glycomyces</taxon>
    </lineage>
</organism>
<dbReference type="Gene3D" id="3.90.79.10">
    <property type="entry name" value="Nucleoside Triphosphate Pyrophosphohydrolase"/>
    <property type="match status" value="1"/>
</dbReference>
<evidence type="ECO:0000256" key="7">
    <source>
        <dbReference type="ARBA" id="ARBA00024448"/>
    </source>
</evidence>
<gene>
    <name evidence="23" type="ORF">E9998_16070</name>
</gene>
<dbReference type="GO" id="GO:0008413">
    <property type="term" value="F:8-oxo-7,8-dihydroguanosine triphosphate pyrophosphatase activity"/>
    <property type="evidence" value="ECO:0007669"/>
    <property type="project" value="InterPro"/>
</dbReference>
<comment type="catalytic activity">
    <reaction evidence="20">
        <text>N(6)-methyl-dATP + H2O = N(6)-methyl-dAMP + diphosphate + H(+)</text>
        <dbReference type="Rhea" id="RHEA:67604"/>
        <dbReference type="ChEBI" id="CHEBI:15377"/>
        <dbReference type="ChEBI" id="CHEBI:15378"/>
        <dbReference type="ChEBI" id="CHEBI:33019"/>
        <dbReference type="ChEBI" id="CHEBI:169976"/>
        <dbReference type="ChEBI" id="CHEBI:172872"/>
    </reaction>
    <physiologicalReaction direction="left-to-right" evidence="20">
        <dbReference type="Rhea" id="RHEA:67605"/>
    </physiologicalReaction>
</comment>
<dbReference type="InterPro" id="IPR000086">
    <property type="entry name" value="NUDIX_hydrolase_dom"/>
</dbReference>